<dbReference type="AlphaFoldDB" id="A0A9D1QZW3"/>
<organism evidence="1 2">
    <name type="scientific">Candidatus Bilophila faecipullorum</name>
    <dbReference type="NCBI Taxonomy" id="2838482"/>
    <lineage>
        <taxon>Bacteria</taxon>
        <taxon>Pseudomonadati</taxon>
        <taxon>Thermodesulfobacteriota</taxon>
        <taxon>Desulfovibrionia</taxon>
        <taxon>Desulfovibrionales</taxon>
        <taxon>Desulfovibrionaceae</taxon>
        <taxon>Bilophila</taxon>
    </lineage>
</organism>
<evidence type="ECO:0000313" key="1">
    <source>
        <dbReference type="EMBL" id="HIW79116.1"/>
    </source>
</evidence>
<dbReference type="EMBL" id="DXGI01000316">
    <property type="protein sequence ID" value="HIW79116.1"/>
    <property type="molecule type" value="Genomic_DNA"/>
</dbReference>
<accession>A0A9D1QZW3</accession>
<gene>
    <name evidence="1" type="ORF">H9874_08240</name>
</gene>
<sequence>MFLRMETVDGGQSAQPLRTLYCFEAIMLFSFTSRLLCSLLLVALAVLPAAATTAPELPAPVENALTFLLSAAPQGRPDPAPAALTPILDFVTANTLPAAKVRPANRAEGAGVYHKETFALPLRKLMGYMLDPAVPGEAIYPSAVRRNAWLPGSGILKDSGRFLTATLPPAAPLVTRGVEYEETTPDTSSGCYYSYKLNRLFVLTDYKGRAALFSVSAMPGQSSVGLRGAIVGDDKDWTYVYTSEKGTNLAMLGWAETYLYGSASVTVFIEDGTGRTEAHFFKWAKAGWKGSNVVKPSHITAGLRRFTSGLRLVTESPRCPSPQDIAARFAAFKGMDEATLRSRLRPFAAHLAGQDADPLDEKAFRAVLDNNAYAETLQRDNAIAELMKLEMRRTLGNLPAAVAGQ</sequence>
<comment type="caution">
    <text evidence="1">The sequence shown here is derived from an EMBL/GenBank/DDBJ whole genome shotgun (WGS) entry which is preliminary data.</text>
</comment>
<reference evidence="1" key="2">
    <citation type="submission" date="2021-04" db="EMBL/GenBank/DDBJ databases">
        <authorList>
            <person name="Gilroy R."/>
        </authorList>
    </citation>
    <scope>NUCLEOTIDE SEQUENCE</scope>
    <source>
        <strain evidence="1">ChiSxjej5B17-1746</strain>
    </source>
</reference>
<name>A0A9D1QZW3_9BACT</name>
<proteinExistence type="predicted"/>
<protein>
    <submittedName>
        <fullName evidence="1">Uncharacterized protein</fullName>
    </submittedName>
</protein>
<reference evidence="1" key="1">
    <citation type="journal article" date="2021" name="PeerJ">
        <title>Extensive microbial diversity within the chicken gut microbiome revealed by metagenomics and culture.</title>
        <authorList>
            <person name="Gilroy R."/>
            <person name="Ravi A."/>
            <person name="Getino M."/>
            <person name="Pursley I."/>
            <person name="Horton D.L."/>
            <person name="Alikhan N.F."/>
            <person name="Baker D."/>
            <person name="Gharbi K."/>
            <person name="Hall N."/>
            <person name="Watson M."/>
            <person name="Adriaenssens E.M."/>
            <person name="Foster-Nyarko E."/>
            <person name="Jarju S."/>
            <person name="Secka A."/>
            <person name="Antonio M."/>
            <person name="Oren A."/>
            <person name="Chaudhuri R.R."/>
            <person name="La Ragione R."/>
            <person name="Hildebrand F."/>
            <person name="Pallen M.J."/>
        </authorList>
    </citation>
    <scope>NUCLEOTIDE SEQUENCE</scope>
    <source>
        <strain evidence="1">ChiSxjej5B17-1746</strain>
    </source>
</reference>
<evidence type="ECO:0000313" key="2">
    <source>
        <dbReference type="Proteomes" id="UP000824264"/>
    </source>
</evidence>
<dbReference type="Proteomes" id="UP000824264">
    <property type="component" value="Unassembled WGS sequence"/>
</dbReference>